<dbReference type="InterPro" id="IPR043472">
    <property type="entry name" value="Macro_dom-like"/>
</dbReference>
<sequence>MHPGSMIKLTSQYYIKDVLMIHLCVRLIMKTVLIVDSVNHQMPSNDEHDYLELVTEMDKASQETALDGMLGNKKETIPPILPPKSRALYDEEDIKREDALNKPERIQAIQEKQKVSLKTLYINVEASPDIPRRSPTVIRKSESIDIAAGEYESCDAFKQPISSEDQEEGQLMDGDNIGLSSNICPDVIVCIRGVPDSISKAKMSEYLEKKMSISEDFFKVIPGENGLVIVEFFKKIELGPLGIALKNEHEKLDFCVVNTPKSVIVSSSELILDVNELKNYFGNYKNLGKLSHITEMDYGMMDIEFDTEEAVYTICANLTHSITEKQVHVSPLYECRFGKVWHKEWHKQIILPTDIHLEKIDPMLASFIQSSNSAVSIFDRKLLHSNAKLSLGKNKNDISIECLLKPYSQGVNVKAKTWRKTAIETWEKSVNELISKKEIHVPEEHIKRIKKYRRQYEEKGIKEILVEFHENPHDFWIEIIGLAEKVKKVYECYLNVIKTCTQHIQLPFSQIERIQQEGLLHYLESKNNVVIENDFRQRQILIRGVQEDVVNSKQEIFSILQNRTTDTVFAYQKSTDKLSQEANSQDIVNKIQENTEEQNTYEHINPLEDERTYDEIVQVRFNFNILKGFFFIYHSRFKYLVLQHDVQILKNIVVNRKHRDGDSKMTCRHGTTINIVLGELGKQKADVLVCSTNSDLKLGISSVGRNLLQNGGDDLQLECDQKYPTGIASGDIAKINGGSLDCKCIYLGILRNWNEGQYQYAKTVSCINLECLAKSQLFFNLYPDSIRKRL</sequence>
<protein>
    <submittedName>
        <fullName evidence="1">Uncharacterized protein</fullName>
    </submittedName>
</protein>
<dbReference type="Proteomes" id="UP001217089">
    <property type="component" value="Unassembled WGS sequence"/>
</dbReference>
<dbReference type="EMBL" id="JARBDR010000246">
    <property type="protein sequence ID" value="KAJ8317650.1"/>
    <property type="molecule type" value="Genomic_DNA"/>
</dbReference>
<comment type="caution">
    <text evidence="1">The sequence shown here is derived from an EMBL/GenBank/DDBJ whole genome shotgun (WGS) entry which is preliminary data.</text>
</comment>
<evidence type="ECO:0000313" key="2">
    <source>
        <dbReference type="Proteomes" id="UP001217089"/>
    </source>
</evidence>
<evidence type="ECO:0000313" key="1">
    <source>
        <dbReference type="EMBL" id="KAJ8317650.1"/>
    </source>
</evidence>
<dbReference type="SUPFAM" id="SSF52949">
    <property type="entry name" value="Macro domain-like"/>
    <property type="match status" value="1"/>
</dbReference>
<accession>A0ABQ9FN21</accession>
<dbReference type="Gene3D" id="3.40.220.10">
    <property type="entry name" value="Leucine Aminopeptidase, subunit E, domain 1"/>
    <property type="match status" value="1"/>
</dbReference>
<name>A0ABQ9FN21_TEGGR</name>
<keyword evidence="2" id="KW-1185">Reference proteome</keyword>
<gene>
    <name evidence="1" type="ORF">KUTeg_005554</name>
</gene>
<organism evidence="1 2">
    <name type="scientific">Tegillarca granosa</name>
    <name type="common">Malaysian cockle</name>
    <name type="synonym">Anadara granosa</name>
    <dbReference type="NCBI Taxonomy" id="220873"/>
    <lineage>
        <taxon>Eukaryota</taxon>
        <taxon>Metazoa</taxon>
        <taxon>Spiralia</taxon>
        <taxon>Lophotrochozoa</taxon>
        <taxon>Mollusca</taxon>
        <taxon>Bivalvia</taxon>
        <taxon>Autobranchia</taxon>
        <taxon>Pteriomorphia</taxon>
        <taxon>Arcoida</taxon>
        <taxon>Arcoidea</taxon>
        <taxon>Arcidae</taxon>
        <taxon>Tegillarca</taxon>
    </lineage>
</organism>
<proteinExistence type="predicted"/>
<reference evidence="1 2" key="1">
    <citation type="submission" date="2022-12" db="EMBL/GenBank/DDBJ databases">
        <title>Chromosome-level genome of Tegillarca granosa.</title>
        <authorList>
            <person name="Kim J."/>
        </authorList>
    </citation>
    <scope>NUCLEOTIDE SEQUENCE [LARGE SCALE GENOMIC DNA]</scope>
    <source>
        <strain evidence="1">Teg-2019</strain>
        <tissue evidence="1">Adductor muscle</tissue>
    </source>
</reference>